<name>A0A1C3ZAD9_9BACT</name>
<evidence type="ECO:0008006" key="3">
    <source>
        <dbReference type="Google" id="ProtNLM"/>
    </source>
</evidence>
<dbReference type="AlphaFoldDB" id="A0A1C3ZAD9"/>
<sequence length="45" mass="5036">MLRALCGIKDTEILIAMISCGFAPEQFQIAASKKHNEDQLMKIID</sequence>
<protein>
    <recommendedName>
        <fullName evidence="3">Nitroreductase family protein</fullName>
    </recommendedName>
</protein>
<reference evidence="1 2" key="1">
    <citation type="submission" date="2016-08" db="EMBL/GenBank/DDBJ databases">
        <authorList>
            <person name="Seilhamer J.J."/>
        </authorList>
    </citation>
    <scope>NUCLEOTIDE SEQUENCE [LARGE SCALE GENOMIC DNA]</scope>
    <source>
        <strain evidence="1 2">A37T2</strain>
    </source>
</reference>
<gene>
    <name evidence="1" type="ORF">GA0116948_101306</name>
</gene>
<dbReference type="EMBL" id="FMAR01000001">
    <property type="protein sequence ID" value="SCB79266.1"/>
    <property type="molecule type" value="Genomic_DNA"/>
</dbReference>
<evidence type="ECO:0000313" key="2">
    <source>
        <dbReference type="Proteomes" id="UP000242818"/>
    </source>
</evidence>
<accession>A0A1C3ZAD9</accession>
<dbReference type="STRING" id="1335309.GA0116948_101306"/>
<evidence type="ECO:0000313" key="1">
    <source>
        <dbReference type="EMBL" id="SCB79266.1"/>
    </source>
</evidence>
<proteinExistence type="predicted"/>
<dbReference type="Proteomes" id="UP000242818">
    <property type="component" value="Unassembled WGS sequence"/>
</dbReference>
<organism evidence="1 2">
    <name type="scientific">Chitinophaga costaii</name>
    <dbReference type="NCBI Taxonomy" id="1335309"/>
    <lineage>
        <taxon>Bacteria</taxon>
        <taxon>Pseudomonadati</taxon>
        <taxon>Bacteroidota</taxon>
        <taxon>Chitinophagia</taxon>
        <taxon>Chitinophagales</taxon>
        <taxon>Chitinophagaceae</taxon>
        <taxon>Chitinophaga</taxon>
    </lineage>
</organism>
<keyword evidence="2" id="KW-1185">Reference proteome</keyword>